<evidence type="ECO:0000313" key="4">
    <source>
        <dbReference type="Proteomes" id="UP001234989"/>
    </source>
</evidence>
<dbReference type="PANTHER" id="PTHR47641:SF1">
    <property type="entry name" value="GOLGI-ASSOCIATED OLFACTORY SIGNALING REGULATOR"/>
    <property type="match status" value="1"/>
</dbReference>
<feature type="region of interest" description="Disordered" evidence="1">
    <location>
        <begin position="50"/>
        <end position="74"/>
    </location>
</feature>
<accession>A0AAF0QHK0</accession>
<reference evidence="3" key="1">
    <citation type="submission" date="2023-08" db="EMBL/GenBank/DDBJ databases">
        <title>A de novo genome assembly of Solanum verrucosum Schlechtendal, a Mexican diploid species geographically isolated from the other diploid A-genome species in potato relatives.</title>
        <authorList>
            <person name="Hosaka K."/>
        </authorList>
    </citation>
    <scope>NUCLEOTIDE SEQUENCE</scope>
    <source>
        <tissue evidence="3">Young leaves</tissue>
    </source>
</reference>
<organism evidence="3 4">
    <name type="scientific">Solanum verrucosum</name>
    <dbReference type="NCBI Taxonomy" id="315347"/>
    <lineage>
        <taxon>Eukaryota</taxon>
        <taxon>Viridiplantae</taxon>
        <taxon>Streptophyta</taxon>
        <taxon>Embryophyta</taxon>
        <taxon>Tracheophyta</taxon>
        <taxon>Spermatophyta</taxon>
        <taxon>Magnoliopsida</taxon>
        <taxon>eudicotyledons</taxon>
        <taxon>Gunneridae</taxon>
        <taxon>Pentapetalae</taxon>
        <taxon>asterids</taxon>
        <taxon>lamiids</taxon>
        <taxon>Solanales</taxon>
        <taxon>Solanaceae</taxon>
        <taxon>Solanoideae</taxon>
        <taxon>Solaneae</taxon>
        <taxon>Solanum</taxon>
    </lineage>
</organism>
<evidence type="ECO:0000256" key="2">
    <source>
        <dbReference type="SAM" id="SignalP"/>
    </source>
</evidence>
<dbReference type="AlphaFoldDB" id="A0AAF0QHK0"/>
<protein>
    <recommendedName>
        <fullName evidence="5">Gamma-gliadin</fullName>
    </recommendedName>
</protein>
<evidence type="ECO:0000256" key="1">
    <source>
        <dbReference type="SAM" id="MobiDB-lite"/>
    </source>
</evidence>
<evidence type="ECO:0008006" key="5">
    <source>
        <dbReference type="Google" id="ProtNLM"/>
    </source>
</evidence>
<keyword evidence="2" id="KW-0732">Signal</keyword>
<feature type="chain" id="PRO_5042177640" description="Gamma-gliadin" evidence="2">
    <location>
        <begin position="23"/>
        <end position="98"/>
    </location>
</feature>
<dbReference type="Proteomes" id="UP001234989">
    <property type="component" value="Chromosome 4"/>
</dbReference>
<dbReference type="PANTHER" id="PTHR47641">
    <property type="entry name" value="PERIAXIN-LIKE"/>
    <property type="match status" value="1"/>
</dbReference>
<sequence length="98" mass="11270">MFLLVQVYTSLSVYLCIPKVEGHKYEMRPSLRPIYVLCLPEIPTLPKPKFPEIQKPELPTLPKPEFPEITKPKLPTLPKLEIPSIPNYKPELPTLPKP</sequence>
<feature type="signal peptide" evidence="2">
    <location>
        <begin position="1"/>
        <end position="22"/>
    </location>
</feature>
<dbReference type="EMBL" id="CP133615">
    <property type="protein sequence ID" value="WMV22937.1"/>
    <property type="molecule type" value="Genomic_DNA"/>
</dbReference>
<proteinExistence type="predicted"/>
<gene>
    <name evidence="3" type="ORF">MTR67_016322</name>
</gene>
<keyword evidence="4" id="KW-1185">Reference proteome</keyword>
<name>A0AAF0QHK0_SOLVR</name>
<evidence type="ECO:0000313" key="3">
    <source>
        <dbReference type="EMBL" id="WMV22937.1"/>
    </source>
</evidence>